<dbReference type="GO" id="GO:0000981">
    <property type="term" value="F:DNA-binding transcription factor activity, RNA polymerase II-specific"/>
    <property type="evidence" value="ECO:0007669"/>
    <property type="project" value="TreeGrafter"/>
</dbReference>
<evidence type="ECO:0000256" key="3">
    <source>
        <dbReference type="SAM" id="MobiDB-lite"/>
    </source>
</evidence>
<feature type="compositionally biased region" description="Low complexity" evidence="3">
    <location>
        <begin position="192"/>
        <end position="206"/>
    </location>
</feature>
<evidence type="ECO:0000256" key="1">
    <source>
        <dbReference type="ARBA" id="ARBA00004123"/>
    </source>
</evidence>
<sequence>MENQGLGVNLRNNLLFQTVEDVERFLLSPDENGLSFNHDQNQETEDQSTQGELNVASSRRIRRWSIEEDRNLLSLVKKHGAGKWAEISREMEGRGRKHCSARWNNHLRPDIIKKKDGWSEEEEKLFIEAHQRFGNKWAEIAKIIPGRTENSVKNHWHSTKRKQLSMQKRMKNKETTILRDYINTKILKETNDSTTATPSTNSASNDHSNNLEIPFPDQPTLNDEFSIL</sequence>
<organism evidence="7 8">
    <name type="scientific">Heracleum sosnowskyi</name>
    <dbReference type="NCBI Taxonomy" id="360622"/>
    <lineage>
        <taxon>Eukaryota</taxon>
        <taxon>Viridiplantae</taxon>
        <taxon>Streptophyta</taxon>
        <taxon>Embryophyta</taxon>
        <taxon>Tracheophyta</taxon>
        <taxon>Spermatophyta</taxon>
        <taxon>Magnoliopsida</taxon>
        <taxon>eudicotyledons</taxon>
        <taxon>Gunneridae</taxon>
        <taxon>Pentapetalae</taxon>
        <taxon>asterids</taxon>
        <taxon>campanulids</taxon>
        <taxon>Apiales</taxon>
        <taxon>Apiaceae</taxon>
        <taxon>Apioideae</taxon>
        <taxon>apioid superclade</taxon>
        <taxon>Tordylieae</taxon>
        <taxon>Tordyliinae</taxon>
        <taxon>Heracleum</taxon>
    </lineage>
</organism>
<dbReference type="CDD" id="cd00167">
    <property type="entry name" value="SANT"/>
    <property type="match status" value="2"/>
</dbReference>
<dbReference type="EMBL" id="JAUIZM010000011">
    <property type="protein sequence ID" value="KAK1357158.1"/>
    <property type="molecule type" value="Genomic_DNA"/>
</dbReference>
<evidence type="ECO:0000259" key="5">
    <source>
        <dbReference type="PROSITE" id="PS51293"/>
    </source>
</evidence>
<protein>
    <submittedName>
        <fullName evidence="7">Transcription factor like</fullName>
    </submittedName>
</protein>
<dbReference type="InterPro" id="IPR050560">
    <property type="entry name" value="MYB_TF"/>
</dbReference>
<dbReference type="GO" id="GO:0005634">
    <property type="term" value="C:nucleus"/>
    <property type="evidence" value="ECO:0007669"/>
    <property type="project" value="UniProtKB-SubCell"/>
</dbReference>
<evidence type="ECO:0000313" key="8">
    <source>
        <dbReference type="Proteomes" id="UP001237642"/>
    </source>
</evidence>
<gene>
    <name evidence="7" type="ORF">POM88_050414</name>
</gene>
<name>A0AAD8GYR6_9APIA</name>
<comment type="caution">
    <text evidence="7">The sequence shown here is derived from an EMBL/GenBank/DDBJ whole genome shotgun (WGS) entry which is preliminary data.</text>
</comment>
<evidence type="ECO:0000259" key="6">
    <source>
        <dbReference type="PROSITE" id="PS51294"/>
    </source>
</evidence>
<feature type="domain" description="HTH myb-type" evidence="6">
    <location>
        <begin position="110"/>
        <end position="164"/>
    </location>
</feature>
<dbReference type="PROSITE" id="PS51293">
    <property type="entry name" value="SANT"/>
    <property type="match status" value="1"/>
</dbReference>
<dbReference type="Pfam" id="PF00249">
    <property type="entry name" value="Myb_DNA-binding"/>
    <property type="match status" value="2"/>
</dbReference>
<dbReference type="PROSITE" id="PS51294">
    <property type="entry name" value="HTH_MYB"/>
    <property type="match status" value="2"/>
</dbReference>
<dbReference type="GO" id="GO:0000978">
    <property type="term" value="F:RNA polymerase II cis-regulatory region sequence-specific DNA binding"/>
    <property type="evidence" value="ECO:0007669"/>
    <property type="project" value="TreeGrafter"/>
</dbReference>
<dbReference type="InterPro" id="IPR001005">
    <property type="entry name" value="SANT/Myb"/>
</dbReference>
<dbReference type="Proteomes" id="UP001237642">
    <property type="component" value="Unassembled WGS sequence"/>
</dbReference>
<dbReference type="AlphaFoldDB" id="A0AAD8GYR6"/>
<feature type="domain" description="Myb-like" evidence="4">
    <location>
        <begin position="56"/>
        <end position="107"/>
    </location>
</feature>
<dbReference type="InterPro" id="IPR017884">
    <property type="entry name" value="SANT_dom"/>
</dbReference>
<evidence type="ECO:0000259" key="4">
    <source>
        <dbReference type="PROSITE" id="PS50090"/>
    </source>
</evidence>
<keyword evidence="8" id="KW-1185">Reference proteome</keyword>
<dbReference type="InterPro" id="IPR009057">
    <property type="entry name" value="Homeodomain-like_sf"/>
</dbReference>
<reference evidence="7" key="2">
    <citation type="submission" date="2023-05" db="EMBL/GenBank/DDBJ databases">
        <authorList>
            <person name="Schelkunov M.I."/>
        </authorList>
    </citation>
    <scope>NUCLEOTIDE SEQUENCE</scope>
    <source>
        <strain evidence="7">Hsosn_3</strain>
        <tissue evidence="7">Leaf</tissue>
    </source>
</reference>
<dbReference type="PANTHER" id="PTHR45614">
    <property type="entry name" value="MYB PROTEIN-RELATED"/>
    <property type="match status" value="1"/>
</dbReference>
<dbReference type="InterPro" id="IPR017930">
    <property type="entry name" value="Myb_dom"/>
</dbReference>
<dbReference type="PROSITE" id="PS50090">
    <property type="entry name" value="MYB_LIKE"/>
    <property type="match status" value="2"/>
</dbReference>
<keyword evidence="2" id="KW-0539">Nucleus</keyword>
<evidence type="ECO:0000256" key="2">
    <source>
        <dbReference type="ARBA" id="ARBA00023242"/>
    </source>
</evidence>
<reference evidence="7" key="1">
    <citation type="submission" date="2023-02" db="EMBL/GenBank/DDBJ databases">
        <title>Genome of toxic invasive species Heracleum sosnowskyi carries increased number of genes despite the absence of recent whole-genome duplications.</title>
        <authorList>
            <person name="Schelkunov M."/>
            <person name="Shtratnikova V."/>
            <person name="Makarenko M."/>
            <person name="Klepikova A."/>
            <person name="Omelchenko D."/>
            <person name="Novikova G."/>
            <person name="Obukhova E."/>
            <person name="Bogdanov V."/>
            <person name="Penin A."/>
            <person name="Logacheva M."/>
        </authorList>
    </citation>
    <scope>NUCLEOTIDE SEQUENCE</scope>
    <source>
        <strain evidence="7">Hsosn_3</strain>
        <tissue evidence="7">Leaf</tissue>
    </source>
</reference>
<feature type="domain" description="Myb-like" evidence="4">
    <location>
        <begin position="114"/>
        <end position="160"/>
    </location>
</feature>
<feature type="domain" description="HTH myb-type" evidence="6">
    <location>
        <begin position="56"/>
        <end position="109"/>
    </location>
</feature>
<feature type="compositionally biased region" description="Polar residues" evidence="3">
    <location>
        <begin position="219"/>
        <end position="228"/>
    </location>
</feature>
<evidence type="ECO:0000313" key="7">
    <source>
        <dbReference type="EMBL" id="KAK1357158.1"/>
    </source>
</evidence>
<dbReference type="SMART" id="SM00717">
    <property type="entry name" value="SANT"/>
    <property type="match status" value="2"/>
</dbReference>
<accession>A0AAD8GYR6</accession>
<dbReference type="SUPFAM" id="SSF46689">
    <property type="entry name" value="Homeodomain-like"/>
    <property type="match status" value="1"/>
</dbReference>
<dbReference type="Gene3D" id="1.10.10.60">
    <property type="entry name" value="Homeodomain-like"/>
    <property type="match status" value="2"/>
</dbReference>
<feature type="region of interest" description="Disordered" evidence="3">
    <location>
        <begin position="31"/>
        <end position="54"/>
    </location>
</feature>
<proteinExistence type="predicted"/>
<dbReference type="PANTHER" id="PTHR45614:SF218">
    <property type="entry name" value="TRANSCRIPTION FACTOR MYB119-RELATED"/>
    <property type="match status" value="1"/>
</dbReference>
<feature type="region of interest" description="Disordered" evidence="3">
    <location>
        <begin position="189"/>
        <end position="228"/>
    </location>
</feature>
<comment type="subcellular location">
    <subcellularLocation>
        <location evidence="1">Nucleus</location>
    </subcellularLocation>
</comment>
<feature type="domain" description="SANT" evidence="5">
    <location>
        <begin position="113"/>
        <end position="164"/>
    </location>
</feature>